<dbReference type="Proteomes" id="UP000515159">
    <property type="component" value="Chromosome 1"/>
</dbReference>
<dbReference type="GeneID" id="117364467"/>
<evidence type="ECO:0000256" key="6">
    <source>
        <dbReference type="ARBA" id="ARBA00023155"/>
    </source>
</evidence>
<evidence type="ECO:0000259" key="12">
    <source>
        <dbReference type="PROSITE" id="PS50071"/>
    </source>
</evidence>
<dbReference type="FunFam" id="1.10.10.60:FF:000450">
    <property type="entry name" value="Homeobox protein notochord"/>
    <property type="match status" value="1"/>
</dbReference>
<protein>
    <submittedName>
        <fullName evidence="14">T-cell leukemia homeobox protein 3-like isoform X1</fullName>
    </submittedName>
</protein>
<dbReference type="GO" id="GO:0000978">
    <property type="term" value="F:RNA polymerase II cis-regulatory region sequence-specific DNA binding"/>
    <property type="evidence" value="ECO:0007669"/>
    <property type="project" value="TreeGrafter"/>
</dbReference>
<evidence type="ECO:0000313" key="14">
    <source>
        <dbReference type="RefSeq" id="XP_033809562.1"/>
    </source>
</evidence>
<dbReference type="GO" id="GO:0000981">
    <property type="term" value="F:DNA-binding transcription factor activity, RNA polymerase II-specific"/>
    <property type="evidence" value="ECO:0007669"/>
    <property type="project" value="InterPro"/>
</dbReference>
<evidence type="ECO:0000256" key="2">
    <source>
        <dbReference type="ARBA" id="ARBA00022473"/>
    </source>
</evidence>
<dbReference type="RefSeq" id="XP_033809562.1">
    <property type="nucleotide sequence ID" value="XM_033953671.1"/>
</dbReference>
<dbReference type="GO" id="GO:0030182">
    <property type="term" value="P:neuron differentiation"/>
    <property type="evidence" value="ECO:0007669"/>
    <property type="project" value="TreeGrafter"/>
</dbReference>
<dbReference type="InterPro" id="IPR017970">
    <property type="entry name" value="Homeobox_CS"/>
</dbReference>
<accession>A0A6P8RVC2</accession>
<feature type="region of interest" description="Disordered" evidence="11">
    <location>
        <begin position="231"/>
        <end position="263"/>
    </location>
</feature>
<feature type="DNA-binding region" description="Homeobox" evidence="9">
    <location>
        <begin position="161"/>
        <end position="220"/>
    </location>
</feature>
<evidence type="ECO:0000256" key="11">
    <source>
        <dbReference type="SAM" id="MobiDB-lite"/>
    </source>
</evidence>
<evidence type="ECO:0000256" key="1">
    <source>
        <dbReference type="ARBA" id="ARBA00004123"/>
    </source>
</evidence>
<evidence type="ECO:0000256" key="7">
    <source>
        <dbReference type="ARBA" id="ARBA00023163"/>
    </source>
</evidence>
<keyword evidence="8 9" id="KW-0539">Nucleus</keyword>
<comment type="subcellular location">
    <subcellularLocation>
        <location evidence="1 9 10">Nucleus</location>
    </subcellularLocation>
</comment>
<dbReference type="InterPro" id="IPR001356">
    <property type="entry name" value="HD"/>
</dbReference>
<evidence type="ECO:0000256" key="10">
    <source>
        <dbReference type="RuleBase" id="RU000682"/>
    </source>
</evidence>
<dbReference type="PROSITE" id="PS50071">
    <property type="entry name" value="HOMEOBOX_2"/>
    <property type="match status" value="1"/>
</dbReference>
<dbReference type="InterPro" id="IPR050877">
    <property type="entry name" value="EMX-VAX-Noto_Homeobox_TFs"/>
</dbReference>
<sequence length="263" mass="29454">MTISDWRERERDFFFPLHLLLKRTKAQREPEALGLRYKGAAALALLHAPELRIMLLLPPPPPPPLRVLPPAPAKEAAGKSFTIEALLSDRGEETARGHGGRDSAAAWWLAVPPLPALPQPRPLYLSHWPLAGGYRSVACAGPDCCITKNYFSAFKSTPGKCKRVRTIFTNEQLARLEEEFARQQYMVGTERFLLASSLHLTEAQVKVWFQNRRIKWRKQSIEQQKASLAKQGIATACSHPDSSTQERGAPQKPAEAKDQMSQN</sequence>
<dbReference type="InParanoid" id="A0A6P8RVC2"/>
<dbReference type="OrthoDB" id="6159439at2759"/>
<keyword evidence="4" id="KW-0805">Transcription regulation</keyword>
<evidence type="ECO:0000256" key="4">
    <source>
        <dbReference type="ARBA" id="ARBA00023015"/>
    </source>
</evidence>
<name>A0A6P8RVC2_GEOSA</name>
<gene>
    <name evidence="14" type="primary">LOC117364467</name>
</gene>
<dbReference type="PROSITE" id="PS00027">
    <property type="entry name" value="HOMEOBOX_1"/>
    <property type="match status" value="1"/>
</dbReference>
<dbReference type="SMART" id="SM00389">
    <property type="entry name" value="HOX"/>
    <property type="match status" value="1"/>
</dbReference>
<dbReference type="KEGG" id="gsh:117364467"/>
<dbReference type="GO" id="GO:0014028">
    <property type="term" value="P:notochord formation"/>
    <property type="evidence" value="ECO:0007669"/>
    <property type="project" value="UniProtKB-ARBA"/>
</dbReference>
<evidence type="ECO:0000256" key="3">
    <source>
        <dbReference type="ARBA" id="ARBA00022491"/>
    </source>
</evidence>
<evidence type="ECO:0000313" key="13">
    <source>
        <dbReference type="Proteomes" id="UP000515159"/>
    </source>
</evidence>
<dbReference type="Pfam" id="PF00046">
    <property type="entry name" value="Homeodomain"/>
    <property type="match status" value="1"/>
</dbReference>
<dbReference type="CDD" id="cd00086">
    <property type="entry name" value="homeodomain"/>
    <property type="match status" value="1"/>
</dbReference>
<keyword evidence="6 9" id="KW-0371">Homeobox</keyword>
<evidence type="ECO:0000256" key="8">
    <source>
        <dbReference type="ARBA" id="ARBA00023242"/>
    </source>
</evidence>
<dbReference type="AlphaFoldDB" id="A0A6P8RVC2"/>
<feature type="compositionally biased region" description="Basic and acidic residues" evidence="11">
    <location>
        <begin position="254"/>
        <end position="263"/>
    </location>
</feature>
<keyword evidence="5 9" id="KW-0238">DNA-binding</keyword>
<evidence type="ECO:0000256" key="9">
    <source>
        <dbReference type="PROSITE-ProRule" id="PRU00108"/>
    </source>
</evidence>
<reference evidence="14" key="1">
    <citation type="submission" date="2025-08" db="UniProtKB">
        <authorList>
            <consortium name="RefSeq"/>
        </authorList>
    </citation>
    <scope>IDENTIFICATION</scope>
</reference>
<keyword evidence="2" id="KW-0217">Developmental protein</keyword>
<organism evidence="13 14">
    <name type="scientific">Geotrypetes seraphini</name>
    <name type="common">Gaboon caecilian</name>
    <name type="synonym">Caecilia seraphini</name>
    <dbReference type="NCBI Taxonomy" id="260995"/>
    <lineage>
        <taxon>Eukaryota</taxon>
        <taxon>Metazoa</taxon>
        <taxon>Chordata</taxon>
        <taxon>Craniata</taxon>
        <taxon>Vertebrata</taxon>
        <taxon>Euteleostomi</taxon>
        <taxon>Amphibia</taxon>
        <taxon>Gymnophiona</taxon>
        <taxon>Geotrypetes</taxon>
    </lineage>
</organism>
<keyword evidence="13" id="KW-1185">Reference proteome</keyword>
<dbReference type="GO" id="GO:0007417">
    <property type="term" value="P:central nervous system development"/>
    <property type="evidence" value="ECO:0007669"/>
    <property type="project" value="TreeGrafter"/>
</dbReference>
<evidence type="ECO:0000256" key="5">
    <source>
        <dbReference type="ARBA" id="ARBA00023125"/>
    </source>
</evidence>
<dbReference type="Gene3D" id="1.10.10.60">
    <property type="entry name" value="Homeodomain-like"/>
    <property type="match status" value="1"/>
</dbReference>
<dbReference type="PANTHER" id="PTHR24339">
    <property type="entry name" value="HOMEOBOX PROTEIN EMX-RELATED"/>
    <property type="match status" value="1"/>
</dbReference>
<keyword evidence="7" id="KW-0804">Transcription</keyword>
<dbReference type="InterPro" id="IPR009057">
    <property type="entry name" value="Homeodomain-like_sf"/>
</dbReference>
<feature type="domain" description="Homeobox" evidence="12">
    <location>
        <begin position="159"/>
        <end position="219"/>
    </location>
</feature>
<dbReference type="PANTHER" id="PTHR24339:SF67">
    <property type="entry name" value="GNOT1 HOMEODOMAIN PROTEIN-RELATED"/>
    <property type="match status" value="1"/>
</dbReference>
<proteinExistence type="predicted"/>
<dbReference type="GO" id="GO:0005634">
    <property type="term" value="C:nucleus"/>
    <property type="evidence" value="ECO:0007669"/>
    <property type="project" value="UniProtKB-SubCell"/>
</dbReference>
<dbReference type="SUPFAM" id="SSF46689">
    <property type="entry name" value="Homeodomain-like"/>
    <property type="match status" value="1"/>
</dbReference>
<keyword evidence="3" id="KW-0678">Repressor</keyword>